<dbReference type="EMBL" id="CABIJS010000719">
    <property type="protein sequence ID" value="VUZ57770.1"/>
    <property type="molecule type" value="Genomic_DNA"/>
</dbReference>
<name>A0A564ZE85_HYMDI</name>
<protein>
    <submittedName>
        <fullName evidence="2">Uncharacterized protein</fullName>
    </submittedName>
</protein>
<reference evidence="2 3" key="1">
    <citation type="submission" date="2019-07" db="EMBL/GenBank/DDBJ databases">
        <authorList>
            <person name="Jastrzebski P J."/>
            <person name="Paukszto L."/>
            <person name="Jastrzebski P J."/>
        </authorList>
    </citation>
    <scope>NUCLEOTIDE SEQUENCE [LARGE SCALE GENOMIC DNA]</scope>
    <source>
        <strain evidence="2 3">WMS-il1</strain>
    </source>
</reference>
<keyword evidence="1" id="KW-0732">Signal</keyword>
<dbReference type="Proteomes" id="UP000321570">
    <property type="component" value="Unassembled WGS sequence"/>
</dbReference>
<feature type="signal peptide" evidence="1">
    <location>
        <begin position="1"/>
        <end position="17"/>
    </location>
</feature>
<feature type="chain" id="PRO_5021908446" evidence="1">
    <location>
        <begin position="18"/>
        <end position="75"/>
    </location>
</feature>
<keyword evidence="3" id="KW-1185">Reference proteome</keyword>
<proteinExistence type="predicted"/>
<accession>A0A564ZE85</accession>
<sequence>PLLRCLLIASVLYLSLTRLNPHCGLINKFWPSRLLISCSRTGVSCQPLVVILTPTIPYFSLIPPFLIILRLDLAN</sequence>
<organism evidence="2 3">
    <name type="scientific">Hymenolepis diminuta</name>
    <name type="common">Rat tapeworm</name>
    <dbReference type="NCBI Taxonomy" id="6216"/>
    <lineage>
        <taxon>Eukaryota</taxon>
        <taxon>Metazoa</taxon>
        <taxon>Spiralia</taxon>
        <taxon>Lophotrochozoa</taxon>
        <taxon>Platyhelminthes</taxon>
        <taxon>Cestoda</taxon>
        <taxon>Eucestoda</taxon>
        <taxon>Cyclophyllidea</taxon>
        <taxon>Hymenolepididae</taxon>
        <taxon>Hymenolepis</taxon>
    </lineage>
</organism>
<feature type="non-terminal residue" evidence="2">
    <location>
        <position position="1"/>
    </location>
</feature>
<evidence type="ECO:0000313" key="2">
    <source>
        <dbReference type="EMBL" id="VUZ57770.1"/>
    </source>
</evidence>
<evidence type="ECO:0000313" key="3">
    <source>
        <dbReference type="Proteomes" id="UP000321570"/>
    </source>
</evidence>
<gene>
    <name evidence="2" type="ORF">WMSIL1_LOCUS14995</name>
</gene>
<evidence type="ECO:0000256" key="1">
    <source>
        <dbReference type="SAM" id="SignalP"/>
    </source>
</evidence>
<dbReference type="AlphaFoldDB" id="A0A564ZE85"/>